<comment type="subcellular location">
    <subcellularLocation>
        <location evidence="1">Membrane</location>
        <topology evidence="1">Multi-pass membrane protein</topology>
    </subcellularLocation>
</comment>
<keyword evidence="3 5" id="KW-1133">Transmembrane helix</keyword>
<reference evidence="8" key="1">
    <citation type="submission" date="2025-08" db="UniProtKB">
        <authorList>
            <consortium name="RefSeq"/>
        </authorList>
    </citation>
    <scope>IDENTIFICATION</scope>
    <source>
        <strain evidence="8">15112-1751.03</strain>
        <tissue evidence="8">Whole Adult</tissue>
    </source>
</reference>
<evidence type="ECO:0000256" key="4">
    <source>
        <dbReference type="ARBA" id="ARBA00023136"/>
    </source>
</evidence>
<feature type="transmembrane region" description="Helical" evidence="5">
    <location>
        <begin position="231"/>
        <end position="250"/>
    </location>
</feature>
<dbReference type="SUPFAM" id="SSF103481">
    <property type="entry name" value="Multidrug resistance efflux transporter EmrE"/>
    <property type="match status" value="2"/>
</dbReference>
<feature type="domain" description="EamA" evidence="6">
    <location>
        <begin position="198"/>
        <end position="332"/>
    </location>
</feature>
<dbReference type="InterPro" id="IPR000620">
    <property type="entry name" value="EamA_dom"/>
</dbReference>
<keyword evidence="4 5" id="KW-0472">Membrane</keyword>
<evidence type="ECO:0000256" key="2">
    <source>
        <dbReference type="ARBA" id="ARBA00022692"/>
    </source>
</evidence>
<dbReference type="RefSeq" id="XP_034118024.2">
    <property type="nucleotide sequence ID" value="XM_034262133.2"/>
</dbReference>
<dbReference type="PANTHER" id="PTHR22911">
    <property type="entry name" value="ACYL-MALONYL CONDENSING ENZYME-RELATED"/>
    <property type="match status" value="1"/>
</dbReference>
<feature type="transmembrane region" description="Helical" evidence="5">
    <location>
        <begin position="149"/>
        <end position="166"/>
    </location>
</feature>
<evidence type="ECO:0000259" key="6">
    <source>
        <dbReference type="Pfam" id="PF00892"/>
    </source>
</evidence>
<dbReference type="OrthoDB" id="306876at2759"/>
<gene>
    <name evidence="8" type="primary">LOC117576959</name>
</gene>
<dbReference type="Proteomes" id="UP000515160">
    <property type="component" value="Chromosome 2R"/>
</dbReference>
<name>A0A6P8XXH1_DROAB</name>
<evidence type="ECO:0000313" key="7">
    <source>
        <dbReference type="Proteomes" id="UP000515160"/>
    </source>
</evidence>
<protein>
    <submittedName>
        <fullName evidence="8">Solute carrier family 35 member G1</fullName>
    </submittedName>
</protein>
<feature type="transmembrane region" description="Helical" evidence="5">
    <location>
        <begin position="96"/>
        <end position="116"/>
    </location>
</feature>
<proteinExistence type="predicted"/>
<evidence type="ECO:0000313" key="8">
    <source>
        <dbReference type="RefSeq" id="XP_034118024.2"/>
    </source>
</evidence>
<evidence type="ECO:0000256" key="1">
    <source>
        <dbReference type="ARBA" id="ARBA00004141"/>
    </source>
</evidence>
<sequence>MPENLELHQFVDGTRIGDISNQWLERIKSRVKCPYLGIILATLSSLFFSLCSVIVKGLVDVNPMELASFRFVGVLLPAIPILIYTRQPVFPEGKRVILLLRCFMGTTGLMLSFYAFRHMPLADASVIIFSTPVFVAIFARVFLKEPCTLFNVVTINMTLLGVVLITRPPLVFGDAVPPSVVDISDSAASERYAEKSYDIWGPVAAISSTLFGANVYILLRALKNLHFSVIMTNFGAIALVYTLIVCGSIGAVCWPSCGRDRWLVVVLAIFSFLGQILLTLSLQVEQAGPVAIARCADIVFAFIWQMMFFGEAPNAYSLFGALMVVSSVILTAMKKWAMTLPRESSLRKRLRLILLE</sequence>
<keyword evidence="2 5" id="KW-0812">Transmembrane</keyword>
<feature type="transmembrane region" description="Helical" evidence="5">
    <location>
        <begin position="262"/>
        <end position="284"/>
    </location>
</feature>
<evidence type="ECO:0000256" key="3">
    <source>
        <dbReference type="ARBA" id="ARBA00022989"/>
    </source>
</evidence>
<feature type="transmembrane region" description="Helical" evidence="5">
    <location>
        <begin position="35"/>
        <end position="55"/>
    </location>
</feature>
<feature type="transmembrane region" description="Helical" evidence="5">
    <location>
        <begin position="199"/>
        <end position="219"/>
    </location>
</feature>
<dbReference type="GeneID" id="117576959"/>
<feature type="transmembrane region" description="Helical" evidence="5">
    <location>
        <begin position="122"/>
        <end position="142"/>
    </location>
</feature>
<dbReference type="AlphaFoldDB" id="A0A6P8XXH1"/>
<feature type="transmembrane region" description="Helical" evidence="5">
    <location>
        <begin position="67"/>
        <end position="84"/>
    </location>
</feature>
<dbReference type="Pfam" id="PF00892">
    <property type="entry name" value="EamA"/>
    <property type="match status" value="2"/>
</dbReference>
<accession>A0A6P8XXH1</accession>
<feature type="transmembrane region" description="Helical" evidence="5">
    <location>
        <begin position="315"/>
        <end position="333"/>
    </location>
</feature>
<keyword evidence="7" id="KW-1185">Reference proteome</keyword>
<feature type="transmembrane region" description="Helical" evidence="5">
    <location>
        <begin position="291"/>
        <end position="309"/>
    </location>
</feature>
<dbReference type="PANTHER" id="PTHR22911:SF6">
    <property type="entry name" value="SOLUTE CARRIER FAMILY 35 MEMBER G1"/>
    <property type="match status" value="1"/>
</dbReference>
<dbReference type="GO" id="GO:0016020">
    <property type="term" value="C:membrane"/>
    <property type="evidence" value="ECO:0007669"/>
    <property type="project" value="UniProtKB-SubCell"/>
</dbReference>
<evidence type="ECO:0000256" key="5">
    <source>
        <dbReference type="SAM" id="Phobius"/>
    </source>
</evidence>
<feature type="domain" description="EamA" evidence="6">
    <location>
        <begin position="36"/>
        <end position="166"/>
    </location>
</feature>
<dbReference type="InterPro" id="IPR037185">
    <property type="entry name" value="EmrE-like"/>
</dbReference>
<organism evidence="7 8">
    <name type="scientific">Drosophila albomicans</name>
    <name type="common">Fruit fly</name>
    <dbReference type="NCBI Taxonomy" id="7291"/>
    <lineage>
        <taxon>Eukaryota</taxon>
        <taxon>Metazoa</taxon>
        <taxon>Ecdysozoa</taxon>
        <taxon>Arthropoda</taxon>
        <taxon>Hexapoda</taxon>
        <taxon>Insecta</taxon>
        <taxon>Pterygota</taxon>
        <taxon>Neoptera</taxon>
        <taxon>Endopterygota</taxon>
        <taxon>Diptera</taxon>
        <taxon>Brachycera</taxon>
        <taxon>Muscomorpha</taxon>
        <taxon>Ephydroidea</taxon>
        <taxon>Drosophilidae</taxon>
        <taxon>Drosophila</taxon>
    </lineage>
</organism>